<keyword evidence="2" id="KW-1185">Reference proteome</keyword>
<reference evidence="1" key="2">
    <citation type="submission" date="2020-11" db="EMBL/GenBank/DDBJ databases">
        <authorList>
            <person name="McCartney M.A."/>
            <person name="Auch B."/>
            <person name="Kono T."/>
            <person name="Mallez S."/>
            <person name="Becker A."/>
            <person name="Gohl D.M."/>
            <person name="Silverstein K.A.T."/>
            <person name="Koren S."/>
            <person name="Bechman K.B."/>
            <person name="Herman A."/>
            <person name="Abrahante J.E."/>
            <person name="Garbe J."/>
        </authorList>
    </citation>
    <scope>NUCLEOTIDE SEQUENCE</scope>
    <source>
        <strain evidence="1">Duluth1</strain>
        <tissue evidence="1">Whole animal</tissue>
    </source>
</reference>
<organism evidence="1 2">
    <name type="scientific">Dreissena polymorpha</name>
    <name type="common">Zebra mussel</name>
    <name type="synonym">Mytilus polymorpha</name>
    <dbReference type="NCBI Taxonomy" id="45954"/>
    <lineage>
        <taxon>Eukaryota</taxon>
        <taxon>Metazoa</taxon>
        <taxon>Spiralia</taxon>
        <taxon>Lophotrochozoa</taxon>
        <taxon>Mollusca</taxon>
        <taxon>Bivalvia</taxon>
        <taxon>Autobranchia</taxon>
        <taxon>Heteroconchia</taxon>
        <taxon>Euheterodonta</taxon>
        <taxon>Imparidentia</taxon>
        <taxon>Neoheterodontei</taxon>
        <taxon>Myida</taxon>
        <taxon>Dreissenoidea</taxon>
        <taxon>Dreissenidae</taxon>
        <taxon>Dreissena</taxon>
    </lineage>
</organism>
<evidence type="ECO:0000313" key="1">
    <source>
        <dbReference type="EMBL" id="KAH3841927.1"/>
    </source>
</evidence>
<protein>
    <submittedName>
        <fullName evidence="1">Uncharacterized protein</fullName>
    </submittedName>
</protein>
<evidence type="ECO:0000313" key="2">
    <source>
        <dbReference type="Proteomes" id="UP000828390"/>
    </source>
</evidence>
<name>A0A9D4KL52_DREPO</name>
<proteinExistence type="predicted"/>
<dbReference type="AlphaFoldDB" id="A0A9D4KL52"/>
<accession>A0A9D4KL52</accession>
<comment type="caution">
    <text evidence="1">The sequence shown here is derived from an EMBL/GenBank/DDBJ whole genome shotgun (WGS) entry which is preliminary data.</text>
</comment>
<gene>
    <name evidence="1" type="ORF">DPMN_115412</name>
</gene>
<sequence length="76" mass="8090">MRLSVTAAACSTEKGRHCCHNFVALSFHAVVHSDASDGCEDGPPPRIPPNTGHSTLAEAEMNAASLRCRTLRRACV</sequence>
<dbReference type="EMBL" id="JAIWYP010000004">
    <property type="protein sequence ID" value="KAH3841927.1"/>
    <property type="molecule type" value="Genomic_DNA"/>
</dbReference>
<reference evidence="1" key="1">
    <citation type="journal article" date="2019" name="bioRxiv">
        <title>The Genome of the Zebra Mussel, Dreissena polymorpha: A Resource for Invasive Species Research.</title>
        <authorList>
            <person name="McCartney M.A."/>
            <person name="Auch B."/>
            <person name="Kono T."/>
            <person name="Mallez S."/>
            <person name="Zhang Y."/>
            <person name="Obille A."/>
            <person name="Becker A."/>
            <person name="Abrahante J.E."/>
            <person name="Garbe J."/>
            <person name="Badalamenti J.P."/>
            <person name="Herman A."/>
            <person name="Mangelson H."/>
            <person name="Liachko I."/>
            <person name="Sullivan S."/>
            <person name="Sone E.D."/>
            <person name="Koren S."/>
            <person name="Silverstein K.A.T."/>
            <person name="Beckman K.B."/>
            <person name="Gohl D.M."/>
        </authorList>
    </citation>
    <scope>NUCLEOTIDE SEQUENCE</scope>
    <source>
        <strain evidence="1">Duluth1</strain>
        <tissue evidence="1">Whole animal</tissue>
    </source>
</reference>
<dbReference type="Proteomes" id="UP000828390">
    <property type="component" value="Unassembled WGS sequence"/>
</dbReference>